<dbReference type="Proteomes" id="UP001458880">
    <property type="component" value="Unassembled WGS sequence"/>
</dbReference>
<sequence>MYPLHEMDTFDANQESAIGIQNLIAANRTDIEQHSCTQLDQICPHCTAKFFANERNDRRMYNKCCAGGNVILATLHQHPIELRRPFTGQHPFSREFKGKIIAYNNCFQFASIQSNLRHIPGNRPQRIMWQPKYLTQKELEALWDKDEDVIIDNMAIDSECDGNLDAKNDLPDTMSRKSIPMSLRQNGISYLQLFQKMIHLKCITRI</sequence>
<gene>
    <name evidence="1" type="ORF">QE152_g38416</name>
</gene>
<evidence type="ECO:0000313" key="1">
    <source>
        <dbReference type="EMBL" id="KAK9681315.1"/>
    </source>
</evidence>
<dbReference type="EMBL" id="JASPKY010000827">
    <property type="protein sequence ID" value="KAK9681315.1"/>
    <property type="molecule type" value="Genomic_DNA"/>
</dbReference>
<keyword evidence="2" id="KW-1185">Reference proteome</keyword>
<protein>
    <submittedName>
        <fullName evidence="1">Uncharacterized protein</fullName>
    </submittedName>
</protein>
<organism evidence="1 2">
    <name type="scientific">Popillia japonica</name>
    <name type="common">Japanese beetle</name>
    <dbReference type="NCBI Taxonomy" id="7064"/>
    <lineage>
        <taxon>Eukaryota</taxon>
        <taxon>Metazoa</taxon>
        <taxon>Ecdysozoa</taxon>
        <taxon>Arthropoda</taxon>
        <taxon>Hexapoda</taxon>
        <taxon>Insecta</taxon>
        <taxon>Pterygota</taxon>
        <taxon>Neoptera</taxon>
        <taxon>Endopterygota</taxon>
        <taxon>Coleoptera</taxon>
        <taxon>Polyphaga</taxon>
        <taxon>Scarabaeiformia</taxon>
        <taxon>Scarabaeidae</taxon>
        <taxon>Rutelinae</taxon>
        <taxon>Popillia</taxon>
    </lineage>
</organism>
<comment type="caution">
    <text evidence="1">The sequence shown here is derived from an EMBL/GenBank/DDBJ whole genome shotgun (WGS) entry which is preliminary data.</text>
</comment>
<dbReference type="AlphaFoldDB" id="A0AAW1HWU1"/>
<proteinExistence type="predicted"/>
<accession>A0AAW1HWU1</accession>
<name>A0AAW1HWU1_POPJA</name>
<reference evidence="1 2" key="1">
    <citation type="journal article" date="2024" name="BMC Genomics">
        <title>De novo assembly and annotation of Popillia japonica's genome with initial clues to its potential as an invasive pest.</title>
        <authorList>
            <person name="Cucini C."/>
            <person name="Boschi S."/>
            <person name="Funari R."/>
            <person name="Cardaioli E."/>
            <person name="Iannotti N."/>
            <person name="Marturano G."/>
            <person name="Paoli F."/>
            <person name="Bruttini M."/>
            <person name="Carapelli A."/>
            <person name="Frati F."/>
            <person name="Nardi F."/>
        </authorList>
    </citation>
    <scope>NUCLEOTIDE SEQUENCE [LARGE SCALE GENOMIC DNA]</scope>
    <source>
        <strain evidence="1">DMR45628</strain>
    </source>
</reference>
<evidence type="ECO:0000313" key="2">
    <source>
        <dbReference type="Proteomes" id="UP001458880"/>
    </source>
</evidence>